<dbReference type="InterPro" id="IPR021373">
    <property type="entry name" value="DUF2993"/>
</dbReference>
<evidence type="ECO:0000313" key="3">
    <source>
        <dbReference type="Proteomes" id="UP000655751"/>
    </source>
</evidence>
<sequence>MRKLIIGLLILAGMAVVIDFGAAAYSEYRVSRALRVGADLSADPEVTIHGFPFLGQALEGRYQSVGIRAQVVRPDISGQIYVEANLTGVRLPFRDLSDGNVRRVPVEKLDARMVIEPVELGRMFNIPDLQVHSRPADKSDGTGGSGGSGMTTTTDGLILTGTLPGTVTKPGGNGAQLSGDKVSVQAELRLVGTQVEITATGFYRGTGPDLPTSTMEVPEVDRPAVLAMFSRIIDTKELPFGIQPTKVFALGGQIQVEGKGENVTIDLDRLQRP</sequence>
<protein>
    <submittedName>
        <fullName evidence="2">DUF2993 domain-containing protein</fullName>
    </submittedName>
</protein>
<gene>
    <name evidence="2" type="ORF">IT779_30425</name>
</gene>
<reference evidence="2" key="1">
    <citation type="submission" date="2020-11" db="EMBL/GenBank/DDBJ databases">
        <title>Nocardia NEAU-351.nov., a novel actinomycete isolated from the cow dung.</title>
        <authorList>
            <person name="Zhang X."/>
        </authorList>
    </citation>
    <scope>NUCLEOTIDE SEQUENCE</scope>
    <source>
        <strain evidence="2">NEAU-351</strain>
    </source>
</reference>
<feature type="region of interest" description="Disordered" evidence="1">
    <location>
        <begin position="132"/>
        <end position="151"/>
    </location>
</feature>
<evidence type="ECO:0000256" key="1">
    <source>
        <dbReference type="SAM" id="MobiDB-lite"/>
    </source>
</evidence>
<accession>A0A931IFJ1</accession>
<keyword evidence="3" id="KW-1185">Reference proteome</keyword>
<comment type="caution">
    <text evidence="2">The sequence shown here is derived from an EMBL/GenBank/DDBJ whole genome shotgun (WGS) entry which is preliminary data.</text>
</comment>
<proteinExistence type="predicted"/>
<evidence type="ECO:0000313" key="2">
    <source>
        <dbReference type="EMBL" id="MBH0780594.1"/>
    </source>
</evidence>
<dbReference type="Proteomes" id="UP000655751">
    <property type="component" value="Unassembled WGS sequence"/>
</dbReference>
<dbReference type="EMBL" id="JADMLG010000016">
    <property type="protein sequence ID" value="MBH0780594.1"/>
    <property type="molecule type" value="Genomic_DNA"/>
</dbReference>
<dbReference type="AlphaFoldDB" id="A0A931IFJ1"/>
<dbReference type="Pfam" id="PF11209">
    <property type="entry name" value="LmeA"/>
    <property type="match status" value="1"/>
</dbReference>
<organism evidence="2 3">
    <name type="scientific">Nocardia bovistercoris</name>
    <dbReference type="NCBI Taxonomy" id="2785916"/>
    <lineage>
        <taxon>Bacteria</taxon>
        <taxon>Bacillati</taxon>
        <taxon>Actinomycetota</taxon>
        <taxon>Actinomycetes</taxon>
        <taxon>Mycobacteriales</taxon>
        <taxon>Nocardiaceae</taxon>
        <taxon>Nocardia</taxon>
    </lineage>
</organism>
<name>A0A931IFJ1_9NOCA</name>
<dbReference type="RefSeq" id="WP_196152898.1">
    <property type="nucleotide sequence ID" value="NZ_JADMLG010000016.1"/>
</dbReference>